<evidence type="ECO:0000259" key="13">
    <source>
        <dbReference type="Pfam" id="PF07992"/>
    </source>
</evidence>
<evidence type="ECO:0000256" key="10">
    <source>
        <dbReference type="PIRSR" id="PIRSR000350-4"/>
    </source>
</evidence>
<dbReference type="InterPro" id="IPR012999">
    <property type="entry name" value="Pyr_OxRdtase_I_AS"/>
</dbReference>
<reference evidence="14 15" key="1">
    <citation type="journal article" date="2015" name="Genome Announc.">
        <title>Expanding the biotechnology potential of lactobacilli through comparative genomics of 213 strains and associated genera.</title>
        <authorList>
            <person name="Sun Z."/>
            <person name="Harris H.M."/>
            <person name="McCann A."/>
            <person name="Guo C."/>
            <person name="Argimon S."/>
            <person name="Zhang W."/>
            <person name="Yang X."/>
            <person name="Jeffery I.B."/>
            <person name="Cooney J.C."/>
            <person name="Kagawa T.F."/>
            <person name="Liu W."/>
            <person name="Song Y."/>
            <person name="Salvetti E."/>
            <person name="Wrobel A."/>
            <person name="Rasinkangas P."/>
            <person name="Parkhill J."/>
            <person name="Rea M.C."/>
            <person name="O'Sullivan O."/>
            <person name="Ritari J."/>
            <person name="Douillard F.P."/>
            <person name="Paul Ross R."/>
            <person name="Yang R."/>
            <person name="Briner A.E."/>
            <person name="Felis G.E."/>
            <person name="de Vos W.M."/>
            <person name="Barrangou R."/>
            <person name="Klaenhammer T.R."/>
            <person name="Caufield P.W."/>
            <person name="Cui Y."/>
            <person name="Zhang H."/>
            <person name="O'Toole P.W."/>
        </authorList>
    </citation>
    <scope>NUCLEOTIDE SEQUENCE [LARGE SCALE GENOMIC DNA]</scope>
    <source>
        <strain evidence="14 15">DSM 15946</strain>
    </source>
</reference>
<dbReference type="InterPro" id="IPR001100">
    <property type="entry name" value="Pyr_nuc-diS_OxRdtase"/>
</dbReference>
<keyword evidence="9" id="KW-0520">NAD</keyword>
<keyword evidence="3 9" id="KW-0274">FAD</keyword>
<dbReference type="PRINTS" id="PR00368">
    <property type="entry name" value="FADPNR"/>
</dbReference>
<comment type="similarity">
    <text evidence="1 11">Belongs to the class-I pyridine nucleotide-disulfide oxidoreductase family.</text>
</comment>
<evidence type="ECO:0000313" key="14">
    <source>
        <dbReference type="EMBL" id="KRL90391.1"/>
    </source>
</evidence>
<keyword evidence="4" id="KW-0521">NADP</keyword>
<dbReference type="PANTHER" id="PTHR43014">
    <property type="entry name" value="MERCURIC REDUCTASE"/>
    <property type="match status" value="1"/>
</dbReference>
<feature type="disulfide bond" description="Redox-active" evidence="10">
    <location>
        <begin position="43"/>
        <end position="48"/>
    </location>
</feature>
<dbReference type="Gene3D" id="3.30.390.30">
    <property type="match status" value="1"/>
</dbReference>
<evidence type="ECO:0000256" key="8">
    <source>
        <dbReference type="PIRSR" id="PIRSR000350-2"/>
    </source>
</evidence>
<dbReference type="GO" id="GO:0050660">
    <property type="term" value="F:flavin adenine dinucleotide binding"/>
    <property type="evidence" value="ECO:0007669"/>
    <property type="project" value="TreeGrafter"/>
</dbReference>
<evidence type="ECO:0000256" key="5">
    <source>
        <dbReference type="ARBA" id="ARBA00023002"/>
    </source>
</evidence>
<dbReference type="InterPro" id="IPR004099">
    <property type="entry name" value="Pyr_nucl-diS_OxRdtase_dimer"/>
</dbReference>
<dbReference type="Gene3D" id="3.50.50.60">
    <property type="entry name" value="FAD/NAD(P)-binding domain"/>
    <property type="match status" value="2"/>
</dbReference>
<feature type="binding site" evidence="9">
    <location>
        <position position="297"/>
    </location>
    <ligand>
        <name>FAD</name>
        <dbReference type="ChEBI" id="CHEBI:57692"/>
    </ligand>
</feature>
<proteinExistence type="inferred from homology"/>
<dbReference type="Pfam" id="PF02852">
    <property type="entry name" value="Pyr_redox_dim"/>
    <property type="match status" value="1"/>
</dbReference>
<evidence type="ECO:0000256" key="6">
    <source>
        <dbReference type="ARBA" id="ARBA00023157"/>
    </source>
</evidence>
<comment type="cofactor">
    <cofactor evidence="9">
        <name>FAD</name>
        <dbReference type="ChEBI" id="CHEBI:57692"/>
    </cofactor>
    <text evidence="9">Binds 1 FAD per subunit.</text>
</comment>
<evidence type="ECO:0000256" key="7">
    <source>
        <dbReference type="ARBA" id="ARBA00023284"/>
    </source>
</evidence>
<sequence>MEHFTNIVIGFGKGGKTLAKYLATHGQDVLVIERSAQMYGGTCINVGCLPSKNLILNGQKGVPFAQATQKRAEMTAQLRQKNYHLVADEPRAQVVNATAQFLNDHSLLLTAPDGQTEQVSGERIFINTGATPRIPAIPGLKLGERVLDSQRAMELPQQPHRLAILGGGPIGLEFAAMFASYGSQVTLFDPHEQLLHGFEPEVQTAVTADLQASGLTLQLASQVSQVTTTTDTVTLTYHQAGQTQTAQFDYLLVATGRQPNTAELGLSNTTIATTPTGAINVDEHLRTTAPNVWALGDVNGGPQFTYISLDDFRIVKDQLFGSGTRSTADRHFIPTTTFLTPPLATIGLTQAAAQAAGHQVLVFQLKTQAIPKARVMEDQRGLYKVIVDQHSHEILGATLYAQEAHEVINLIALAMNGHLKYELLRDMIYTHPTMAEALNDLFQIPLQQ</sequence>
<keyword evidence="9" id="KW-0547">Nucleotide-binding</keyword>
<feature type="binding site" evidence="9">
    <location>
        <position position="52"/>
    </location>
    <ligand>
        <name>FAD</name>
        <dbReference type="ChEBI" id="CHEBI:57692"/>
    </ligand>
</feature>
<keyword evidence="2 11" id="KW-0285">Flavoprotein</keyword>
<evidence type="ECO:0000313" key="15">
    <source>
        <dbReference type="Proteomes" id="UP000050816"/>
    </source>
</evidence>
<feature type="active site" description="Proton acceptor" evidence="8">
    <location>
        <position position="431"/>
    </location>
</feature>
<dbReference type="InterPro" id="IPR036188">
    <property type="entry name" value="FAD/NAD-bd_sf"/>
</dbReference>
<dbReference type="InterPro" id="IPR016156">
    <property type="entry name" value="FAD/NAD-linked_Rdtase_dimer_sf"/>
</dbReference>
<accession>A0A0R1UAJ5</accession>
<evidence type="ECO:0000256" key="1">
    <source>
        <dbReference type="ARBA" id="ARBA00007532"/>
    </source>
</evidence>
<dbReference type="Proteomes" id="UP000050816">
    <property type="component" value="Unassembled WGS sequence"/>
</dbReference>
<dbReference type="Pfam" id="PF07992">
    <property type="entry name" value="Pyr_redox_2"/>
    <property type="match status" value="1"/>
</dbReference>
<evidence type="ECO:0000259" key="12">
    <source>
        <dbReference type="Pfam" id="PF02852"/>
    </source>
</evidence>
<dbReference type="GO" id="GO:0016668">
    <property type="term" value="F:oxidoreductase activity, acting on a sulfur group of donors, NAD(P) as acceptor"/>
    <property type="evidence" value="ECO:0007669"/>
    <property type="project" value="InterPro"/>
</dbReference>
<dbReference type="PIRSF" id="PIRSF000350">
    <property type="entry name" value="Mercury_reductase_MerA"/>
    <property type="match status" value="1"/>
</dbReference>
<feature type="domain" description="FAD/NAD(P)-binding" evidence="13">
    <location>
        <begin position="7"/>
        <end position="307"/>
    </location>
</feature>
<keyword evidence="5 11" id="KW-0560">Oxidoreductase</keyword>
<gene>
    <name evidence="14" type="ORF">FC43_GL001400</name>
</gene>
<comment type="caution">
    <text evidence="14">The sequence shown here is derived from an EMBL/GenBank/DDBJ whole genome shotgun (WGS) entry which is preliminary data.</text>
</comment>
<protein>
    <submittedName>
        <fullName evidence="14">Pyridine nucleotide-disulfide oxidoreductase</fullName>
    </submittedName>
</protein>
<organism evidence="14 15">
    <name type="scientific">Limosilactobacillus ingluviei DSM 15946</name>
    <dbReference type="NCBI Taxonomy" id="1423760"/>
    <lineage>
        <taxon>Bacteria</taxon>
        <taxon>Bacillati</taxon>
        <taxon>Bacillota</taxon>
        <taxon>Bacilli</taxon>
        <taxon>Lactobacillales</taxon>
        <taxon>Lactobacillaceae</taxon>
        <taxon>Limosilactobacillus</taxon>
    </lineage>
</organism>
<evidence type="ECO:0000256" key="11">
    <source>
        <dbReference type="RuleBase" id="RU003691"/>
    </source>
</evidence>
<keyword evidence="7 11" id="KW-0676">Redox-active center</keyword>
<dbReference type="RefSeq" id="WP_056954570.1">
    <property type="nucleotide sequence ID" value="NZ_AZFK01000030.1"/>
</dbReference>
<dbReference type="EMBL" id="AZFK01000030">
    <property type="protein sequence ID" value="KRL90391.1"/>
    <property type="molecule type" value="Genomic_DNA"/>
</dbReference>
<dbReference type="PANTHER" id="PTHR43014:SF4">
    <property type="entry name" value="PYRIDINE NUCLEOTIDE-DISULFIDE OXIDOREDUCTASE RCLA-RELATED"/>
    <property type="match status" value="1"/>
</dbReference>
<dbReference type="PROSITE" id="PS00076">
    <property type="entry name" value="PYRIDINE_REDOX_1"/>
    <property type="match status" value="1"/>
</dbReference>
<feature type="domain" description="Pyridine nucleotide-disulphide oxidoreductase dimerisation" evidence="12">
    <location>
        <begin position="333"/>
        <end position="440"/>
    </location>
</feature>
<dbReference type="PRINTS" id="PR00411">
    <property type="entry name" value="PNDRDTASEI"/>
</dbReference>
<evidence type="ECO:0000256" key="2">
    <source>
        <dbReference type="ARBA" id="ARBA00022630"/>
    </source>
</evidence>
<feature type="binding site" evidence="9">
    <location>
        <begin position="166"/>
        <end position="173"/>
    </location>
    <ligand>
        <name>NAD(+)</name>
        <dbReference type="ChEBI" id="CHEBI:57540"/>
    </ligand>
</feature>
<dbReference type="PATRIC" id="fig|1423760.3.peg.1467"/>
<keyword evidence="6" id="KW-1015">Disulfide bond</keyword>
<dbReference type="AlphaFoldDB" id="A0A0R1UAJ5"/>
<dbReference type="GO" id="GO:0003955">
    <property type="term" value="F:NAD(P)H dehydrogenase (quinone) activity"/>
    <property type="evidence" value="ECO:0007669"/>
    <property type="project" value="TreeGrafter"/>
</dbReference>
<evidence type="ECO:0000256" key="3">
    <source>
        <dbReference type="ARBA" id="ARBA00022827"/>
    </source>
</evidence>
<name>A0A0R1UAJ5_9LACO</name>
<dbReference type="SUPFAM" id="SSF51905">
    <property type="entry name" value="FAD/NAD(P)-binding domain"/>
    <property type="match status" value="1"/>
</dbReference>
<dbReference type="InterPro" id="IPR023753">
    <property type="entry name" value="FAD/NAD-binding_dom"/>
</dbReference>
<dbReference type="SUPFAM" id="SSF55424">
    <property type="entry name" value="FAD/NAD-linked reductases, dimerisation (C-terminal) domain"/>
    <property type="match status" value="1"/>
</dbReference>
<dbReference type="FunFam" id="3.30.390.30:FF:000001">
    <property type="entry name" value="Dihydrolipoyl dehydrogenase"/>
    <property type="match status" value="1"/>
</dbReference>
<feature type="binding site" evidence="9">
    <location>
        <position position="256"/>
    </location>
    <ligand>
        <name>NAD(+)</name>
        <dbReference type="ChEBI" id="CHEBI:57540"/>
    </ligand>
</feature>
<evidence type="ECO:0000256" key="4">
    <source>
        <dbReference type="ARBA" id="ARBA00022857"/>
    </source>
</evidence>
<evidence type="ECO:0000256" key="9">
    <source>
        <dbReference type="PIRSR" id="PIRSR000350-3"/>
    </source>
</evidence>